<organism evidence="1 2">
    <name type="scientific">Faucicola atlantae</name>
    <dbReference type="NCBI Taxonomy" id="34059"/>
    <lineage>
        <taxon>Bacteria</taxon>
        <taxon>Pseudomonadati</taxon>
        <taxon>Pseudomonadota</taxon>
        <taxon>Gammaproteobacteria</taxon>
        <taxon>Moraxellales</taxon>
        <taxon>Moraxellaceae</taxon>
        <taxon>Faucicola</taxon>
    </lineage>
</organism>
<reference evidence="1 2" key="1">
    <citation type="submission" date="2016-06" db="EMBL/GenBank/DDBJ databases">
        <title>Draft genome of Moraxella atlantae CCUG 66109.</title>
        <authorList>
            <person name="Salva-Serra F."/>
            <person name="Engstrom-Jakobsson H."/>
            <person name="Thorell K."/>
            <person name="Gonzales-Siles L."/>
            <person name="Karlsson R."/>
            <person name="Boulund F."/>
            <person name="Engstrand L."/>
            <person name="Kristiansson E."/>
            <person name="Moore E."/>
        </authorList>
    </citation>
    <scope>NUCLEOTIDE SEQUENCE [LARGE SCALE GENOMIC DNA]</scope>
    <source>
        <strain evidence="1 2">CCUG 66109</strain>
    </source>
</reference>
<evidence type="ECO:0008006" key="3">
    <source>
        <dbReference type="Google" id="ProtNLM"/>
    </source>
</evidence>
<dbReference type="RefSeq" id="WP_067235339.1">
    <property type="nucleotide sequence ID" value="NZ_LZMZ01000009.1"/>
</dbReference>
<dbReference type="EMBL" id="LZMZ01000009">
    <property type="protein sequence ID" value="OBX79902.1"/>
    <property type="molecule type" value="Genomic_DNA"/>
</dbReference>
<evidence type="ECO:0000313" key="2">
    <source>
        <dbReference type="Proteomes" id="UP000092508"/>
    </source>
</evidence>
<dbReference type="STRING" id="34059.A9308_04590"/>
<accession>A0A1B8QE31</accession>
<dbReference type="AlphaFoldDB" id="A0A1B8QE31"/>
<evidence type="ECO:0000313" key="1">
    <source>
        <dbReference type="EMBL" id="OBX79902.1"/>
    </source>
</evidence>
<dbReference type="Pfam" id="PF05742">
    <property type="entry name" value="TANGO2"/>
    <property type="match status" value="1"/>
</dbReference>
<dbReference type="InterPro" id="IPR008551">
    <property type="entry name" value="TANGO2"/>
</dbReference>
<proteinExistence type="predicted"/>
<comment type="caution">
    <text evidence="1">The sequence shown here is derived from an EMBL/GenBank/DDBJ whole genome shotgun (WGS) entry which is preliminary data.</text>
</comment>
<sequence>MCIAAIAWQLFADKPLVLLSNRDELFARPTAALQHWRSGTVAGQDLRSGGTWLGVRQVTQSSGQTDTRWAIVLNFRDAAQTTPPNPTSRGQLVTEFLHSTLSPLAFARGLALADYDGFNLVLGTRKQAVMLNNRGYGIEVLPAGLYVLSNGQPNAPWFKCERLRGRVRQEVLPLIAEQQNWQDAAWAVLHDDVCAPCDDLPKTGVKPVIEAALSSIFIPKARATAVLGDAYGTRVSNILTLSSMGFEFAERHTTEGSIRRITG</sequence>
<gene>
    <name evidence="1" type="ORF">A9308_04590</name>
</gene>
<name>A0A1B8QE31_9GAMM</name>
<protein>
    <recommendedName>
        <fullName evidence="3">NRDE family protein</fullName>
    </recommendedName>
</protein>
<dbReference type="PANTHER" id="PTHR17985:SF8">
    <property type="entry name" value="TRANSPORT AND GOLGI ORGANIZATION PROTEIN 2 HOMOLOG"/>
    <property type="match status" value="1"/>
</dbReference>
<dbReference type="Proteomes" id="UP000092508">
    <property type="component" value="Unassembled WGS sequence"/>
</dbReference>
<dbReference type="PANTHER" id="PTHR17985">
    <property type="entry name" value="SER/THR-RICH PROTEIN T10 IN DGCR REGION"/>
    <property type="match status" value="1"/>
</dbReference>
<dbReference type="OrthoDB" id="4380123at2"/>